<reference evidence="3 4" key="1">
    <citation type="submission" date="2024-09" db="EMBL/GenBank/DDBJ databases">
        <authorList>
            <person name="Pan X."/>
        </authorList>
    </citation>
    <scope>NUCLEOTIDE SEQUENCE [LARGE SCALE GENOMIC DNA]</scope>
    <source>
        <strain evidence="3 4">B2969</strain>
    </source>
</reference>
<keyword evidence="3" id="KW-0378">Hydrolase</keyword>
<feature type="transmembrane region" description="Helical" evidence="1">
    <location>
        <begin position="62"/>
        <end position="84"/>
    </location>
</feature>
<evidence type="ECO:0000313" key="3">
    <source>
        <dbReference type="EMBL" id="MFH8250183.1"/>
    </source>
</evidence>
<dbReference type="EMBL" id="JBIQWL010000002">
    <property type="protein sequence ID" value="MFH8250183.1"/>
    <property type="molecule type" value="Genomic_DNA"/>
</dbReference>
<feature type="transmembrane region" description="Helical" evidence="1">
    <location>
        <begin position="297"/>
        <end position="318"/>
    </location>
</feature>
<feature type="domain" description="CAAX prenyl protease 2/Lysostaphin resistance protein A-like" evidence="2">
    <location>
        <begin position="218"/>
        <end position="308"/>
    </location>
</feature>
<dbReference type="Pfam" id="PF02517">
    <property type="entry name" value="Rce1-like"/>
    <property type="match status" value="1"/>
</dbReference>
<keyword evidence="1" id="KW-1133">Transmembrane helix</keyword>
<keyword evidence="1" id="KW-0812">Transmembrane</keyword>
<accession>A0ABW7Q7Q0</accession>
<evidence type="ECO:0000313" key="4">
    <source>
        <dbReference type="Proteomes" id="UP001610861"/>
    </source>
</evidence>
<gene>
    <name evidence="3" type="ORF">ACH3VR_07450</name>
</gene>
<name>A0ABW7Q7Q0_9MICO</name>
<feature type="transmembrane region" description="Helical" evidence="1">
    <location>
        <begin position="91"/>
        <end position="112"/>
    </location>
</feature>
<evidence type="ECO:0000256" key="1">
    <source>
        <dbReference type="SAM" id="Phobius"/>
    </source>
</evidence>
<proteinExistence type="predicted"/>
<keyword evidence="1" id="KW-0472">Membrane</keyword>
<feature type="transmembrane region" description="Helical" evidence="1">
    <location>
        <begin position="184"/>
        <end position="204"/>
    </location>
</feature>
<dbReference type="Proteomes" id="UP001610861">
    <property type="component" value="Unassembled WGS sequence"/>
</dbReference>
<dbReference type="GO" id="GO:0016787">
    <property type="term" value="F:hydrolase activity"/>
    <property type="evidence" value="ECO:0007669"/>
    <property type="project" value="UniProtKB-KW"/>
</dbReference>
<sequence length="319" mass="34997">MTDSEQSFSRQWAPRGGFATEAMSVPPRRSRRATEAVAWTVTVATSTIPVILWMQFTGRSPAWLPWAQVAVAALIGISSIWWVPARPLWRFALSMAILTVLVETMPQLASAVQPFAQAAGQPAFVSRMIVEQGAKLIGAAFMICLLLLLGLHRRQFYLSVGDLDARIRPVPLLGFPRADRWARFGLIWGVGIAAVLFAVEWLVFHPTGAQLVGMLPMIPAIVLFAALNAFSEEMTYRAPMIATLGPAVDARSALWQSAFFFGVAHYFGVPGGMMGAVAAIFMGWILGKAMIETRGLFWPWLIHVLSDIAIFTFIAMAMD</sequence>
<keyword evidence="4" id="KW-1185">Reference proteome</keyword>
<organism evidence="3 4">
    <name type="scientific">Microbacterium alkaliflavum</name>
    <dbReference type="NCBI Taxonomy" id="3248839"/>
    <lineage>
        <taxon>Bacteria</taxon>
        <taxon>Bacillati</taxon>
        <taxon>Actinomycetota</taxon>
        <taxon>Actinomycetes</taxon>
        <taxon>Micrococcales</taxon>
        <taxon>Microbacteriaceae</taxon>
        <taxon>Microbacterium</taxon>
    </lineage>
</organism>
<dbReference type="InterPro" id="IPR003675">
    <property type="entry name" value="Rce1/LyrA-like_dom"/>
</dbReference>
<comment type="caution">
    <text evidence="3">The sequence shown here is derived from an EMBL/GenBank/DDBJ whole genome shotgun (WGS) entry which is preliminary data.</text>
</comment>
<feature type="transmembrane region" description="Helical" evidence="1">
    <location>
        <begin position="36"/>
        <end position="56"/>
    </location>
</feature>
<evidence type="ECO:0000259" key="2">
    <source>
        <dbReference type="Pfam" id="PF02517"/>
    </source>
</evidence>
<dbReference type="RefSeq" id="WP_396640116.1">
    <property type="nucleotide sequence ID" value="NZ_JBIQWL010000002.1"/>
</dbReference>
<dbReference type="EC" id="3.4.-.-" evidence="3"/>
<feature type="transmembrane region" description="Helical" evidence="1">
    <location>
        <begin position="132"/>
        <end position="151"/>
    </location>
</feature>
<feature type="transmembrane region" description="Helical" evidence="1">
    <location>
        <begin position="210"/>
        <end position="230"/>
    </location>
</feature>
<feature type="transmembrane region" description="Helical" evidence="1">
    <location>
        <begin position="259"/>
        <end position="285"/>
    </location>
</feature>
<protein>
    <submittedName>
        <fullName evidence="3">CPBP family intramembrane glutamic endopeptidase</fullName>
        <ecNumber evidence="3">3.4.-.-</ecNumber>
    </submittedName>
</protein>